<dbReference type="CDD" id="cd06170">
    <property type="entry name" value="LuxR_C_like"/>
    <property type="match status" value="1"/>
</dbReference>
<evidence type="ECO:0000259" key="4">
    <source>
        <dbReference type="PROSITE" id="PS50110"/>
    </source>
</evidence>
<organism evidence="5 6">
    <name type="scientific">Bifidobacterium oedipodis</name>
    <dbReference type="NCBI Taxonomy" id="2675322"/>
    <lineage>
        <taxon>Bacteria</taxon>
        <taxon>Bacillati</taxon>
        <taxon>Actinomycetota</taxon>
        <taxon>Actinomycetes</taxon>
        <taxon>Bifidobacteriales</taxon>
        <taxon>Bifidobacteriaceae</taxon>
        <taxon>Bifidobacterium</taxon>
    </lineage>
</organism>
<dbReference type="InterPro" id="IPR000792">
    <property type="entry name" value="Tscrpt_reg_LuxR_C"/>
</dbReference>
<dbReference type="SUPFAM" id="SSF46894">
    <property type="entry name" value="C-terminal effector domain of the bipartite response regulators"/>
    <property type="match status" value="1"/>
</dbReference>
<dbReference type="InterPro" id="IPR011006">
    <property type="entry name" value="CheY-like_superfamily"/>
</dbReference>
<evidence type="ECO:0000256" key="1">
    <source>
        <dbReference type="ARBA" id="ARBA00023125"/>
    </source>
</evidence>
<dbReference type="Gene3D" id="3.40.50.2300">
    <property type="match status" value="1"/>
</dbReference>
<dbReference type="InterPro" id="IPR016032">
    <property type="entry name" value="Sig_transdc_resp-reg_C-effctor"/>
</dbReference>
<dbReference type="PROSITE" id="PS00622">
    <property type="entry name" value="HTH_LUXR_1"/>
    <property type="match status" value="1"/>
</dbReference>
<dbReference type="EMBL" id="JAAIII010000004">
    <property type="protein sequence ID" value="NMM94342.1"/>
    <property type="molecule type" value="Genomic_DNA"/>
</dbReference>
<keyword evidence="6" id="KW-1185">Reference proteome</keyword>
<evidence type="ECO:0000313" key="5">
    <source>
        <dbReference type="EMBL" id="NMM94342.1"/>
    </source>
</evidence>
<evidence type="ECO:0000313" key="6">
    <source>
        <dbReference type="Proteomes" id="UP000532194"/>
    </source>
</evidence>
<keyword evidence="1 5" id="KW-0238">DNA-binding</keyword>
<name>A0A7Y0EQ62_9BIFI</name>
<comment type="caution">
    <text evidence="5">The sequence shown here is derived from an EMBL/GenBank/DDBJ whole genome shotgun (WGS) entry which is preliminary data.</text>
</comment>
<dbReference type="SMART" id="SM00448">
    <property type="entry name" value="REC"/>
    <property type="match status" value="1"/>
</dbReference>
<dbReference type="SMART" id="SM00421">
    <property type="entry name" value="HTH_LUXR"/>
    <property type="match status" value="1"/>
</dbReference>
<dbReference type="GO" id="GO:0000160">
    <property type="term" value="P:phosphorelay signal transduction system"/>
    <property type="evidence" value="ECO:0007669"/>
    <property type="project" value="InterPro"/>
</dbReference>
<dbReference type="PANTHER" id="PTHR43214">
    <property type="entry name" value="TWO-COMPONENT RESPONSE REGULATOR"/>
    <property type="match status" value="1"/>
</dbReference>
<accession>A0A7Y0EQ62</accession>
<dbReference type="InterPro" id="IPR039420">
    <property type="entry name" value="WalR-like"/>
</dbReference>
<dbReference type="GO" id="GO:0006355">
    <property type="term" value="P:regulation of DNA-templated transcription"/>
    <property type="evidence" value="ECO:0007669"/>
    <property type="project" value="InterPro"/>
</dbReference>
<dbReference type="PROSITE" id="PS50110">
    <property type="entry name" value="RESPONSE_REGULATORY"/>
    <property type="match status" value="1"/>
</dbReference>
<feature type="modified residue" description="4-aspartylphosphate" evidence="2">
    <location>
        <position position="60"/>
    </location>
</feature>
<gene>
    <name evidence="5" type="ORF">G1C95_1529</name>
</gene>
<dbReference type="Gene3D" id="1.10.10.10">
    <property type="entry name" value="Winged helix-like DNA-binding domain superfamily/Winged helix DNA-binding domain"/>
    <property type="match status" value="1"/>
</dbReference>
<keyword evidence="2" id="KW-0597">Phosphoprotein</keyword>
<dbReference type="InterPro" id="IPR001789">
    <property type="entry name" value="Sig_transdc_resp-reg_receiver"/>
</dbReference>
<dbReference type="RefSeq" id="WP_169172367.1">
    <property type="nucleotide sequence ID" value="NZ_JAAIII010000004.1"/>
</dbReference>
<feature type="domain" description="Response regulatory" evidence="4">
    <location>
        <begin position="6"/>
        <end position="125"/>
    </location>
</feature>
<feature type="domain" description="HTH luxR-type" evidence="3">
    <location>
        <begin position="149"/>
        <end position="214"/>
    </location>
</feature>
<dbReference type="PROSITE" id="PS50043">
    <property type="entry name" value="HTH_LUXR_2"/>
    <property type="match status" value="1"/>
</dbReference>
<sequence>MNQATMVGIVDNDVFALQAIAAYLKRALPDSYSIAWLANSGGKALDFIRTEKHPDVMLVDMSMEDMEGSSLIRAVRERDNHIYIIAITSFSLQEYANEASAAGAQTIIGKSELKKLVNTIIQKDILQKTICGNVFQSPQKSFEALAQNTRNGIHSLSNREKSIIALCSQGDTSVEIANKLGLSESTINTYLKRAIAKTHARNRVHLVSMWMQSCLRHSN</sequence>
<dbReference type="Pfam" id="PF00196">
    <property type="entry name" value="GerE"/>
    <property type="match status" value="1"/>
</dbReference>
<dbReference type="SUPFAM" id="SSF52172">
    <property type="entry name" value="CheY-like"/>
    <property type="match status" value="1"/>
</dbReference>
<dbReference type="CDD" id="cd00156">
    <property type="entry name" value="REC"/>
    <property type="match status" value="1"/>
</dbReference>
<dbReference type="AlphaFoldDB" id="A0A7Y0EQ62"/>
<protein>
    <submittedName>
        <fullName evidence="5">DNA-binding response regulator</fullName>
    </submittedName>
</protein>
<dbReference type="Proteomes" id="UP000532194">
    <property type="component" value="Unassembled WGS sequence"/>
</dbReference>
<dbReference type="GO" id="GO:0003677">
    <property type="term" value="F:DNA binding"/>
    <property type="evidence" value="ECO:0007669"/>
    <property type="project" value="UniProtKB-KW"/>
</dbReference>
<proteinExistence type="predicted"/>
<evidence type="ECO:0000259" key="3">
    <source>
        <dbReference type="PROSITE" id="PS50043"/>
    </source>
</evidence>
<dbReference type="PRINTS" id="PR00038">
    <property type="entry name" value="HTHLUXR"/>
</dbReference>
<reference evidence="5 6" key="1">
    <citation type="submission" date="2020-02" db="EMBL/GenBank/DDBJ databases">
        <title>Characterization of phylogenetic diversity of novel bifidobacterial species isolated in Czech ZOOs.</title>
        <authorList>
            <person name="Lugli G.A."/>
            <person name="Vera N.B."/>
            <person name="Ventura M."/>
        </authorList>
    </citation>
    <scope>NUCLEOTIDE SEQUENCE [LARGE SCALE GENOMIC DNA]</scope>
    <source>
        <strain evidence="5 6">DSM 109957</strain>
    </source>
</reference>
<evidence type="ECO:0000256" key="2">
    <source>
        <dbReference type="PROSITE-ProRule" id="PRU00169"/>
    </source>
</evidence>
<dbReference type="Pfam" id="PF00072">
    <property type="entry name" value="Response_reg"/>
    <property type="match status" value="1"/>
</dbReference>
<dbReference type="InterPro" id="IPR036388">
    <property type="entry name" value="WH-like_DNA-bd_sf"/>
</dbReference>